<dbReference type="GO" id="GO:0016020">
    <property type="term" value="C:membrane"/>
    <property type="evidence" value="ECO:0007669"/>
    <property type="project" value="TreeGrafter"/>
</dbReference>
<dbReference type="GO" id="GO:0016042">
    <property type="term" value="P:lipid catabolic process"/>
    <property type="evidence" value="ECO:0007669"/>
    <property type="project" value="UniProtKB-KW"/>
</dbReference>
<evidence type="ECO:0000256" key="3">
    <source>
        <dbReference type="ARBA" id="ARBA00022801"/>
    </source>
</evidence>
<dbReference type="InterPro" id="IPR000315">
    <property type="entry name" value="Znf_B-box"/>
</dbReference>
<keyword evidence="3" id="KW-0378">Hydrolase</keyword>
<accession>A0A6A6IPG5</accession>
<dbReference type="GO" id="GO:0047499">
    <property type="term" value="F:calcium-independent phospholipase A2 activity"/>
    <property type="evidence" value="ECO:0007669"/>
    <property type="project" value="TreeGrafter"/>
</dbReference>
<comment type="caution">
    <text evidence="8">Lacks conserved residue(s) required for the propagation of feature annotation.</text>
</comment>
<dbReference type="SUPFAM" id="SSF52540">
    <property type="entry name" value="P-loop containing nucleoside triphosphate hydrolases"/>
    <property type="match status" value="1"/>
</dbReference>
<dbReference type="OrthoDB" id="194358at2759"/>
<dbReference type="PROSITE" id="PS00518">
    <property type="entry name" value="ZF_RING_1"/>
    <property type="match status" value="1"/>
</dbReference>
<dbReference type="CDD" id="cd19757">
    <property type="entry name" value="Bbox1"/>
    <property type="match status" value="1"/>
</dbReference>
<gene>
    <name evidence="13" type="ORF">BU26DRAFT_282142</name>
</gene>
<keyword evidence="14" id="KW-1185">Reference proteome</keyword>
<feature type="region of interest" description="Disordered" evidence="9">
    <location>
        <begin position="991"/>
        <end position="1019"/>
    </location>
</feature>
<evidence type="ECO:0000256" key="6">
    <source>
        <dbReference type="ARBA" id="ARBA00023098"/>
    </source>
</evidence>
<dbReference type="GeneID" id="54574856"/>
<evidence type="ECO:0000256" key="2">
    <source>
        <dbReference type="ARBA" id="ARBA00022771"/>
    </source>
</evidence>
<dbReference type="PROSITE" id="PS50089">
    <property type="entry name" value="ZF_RING_2"/>
    <property type="match status" value="1"/>
</dbReference>
<evidence type="ECO:0000256" key="5">
    <source>
        <dbReference type="ARBA" id="ARBA00022963"/>
    </source>
</evidence>
<evidence type="ECO:0000256" key="4">
    <source>
        <dbReference type="ARBA" id="ARBA00022833"/>
    </source>
</evidence>
<organism evidence="13 14">
    <name type="scientific">Trematosphaeria pertusa</name>
    <dbReference type="NCBI Taxonomy" id="390896"/>
    <lineage>
        <taxon>Eukaryota</taxon>
        <taxon>Fungi</taxon>
        <taxon>Dikarya</taxon>
        <taxon>Ascomycota</taxon>
        <taxon>Pezizomycotina</taxon>
        <taxon>Dothideomycetes</taxon>
        <taxon>Pleosporomycetidae</taxon>
        <taxon>Pleosporales</taxon>
        <taxon>Massarineae</taxon>
        <taxon>Trematosphaeriaceae</taxon>
        <taxon>Trematosphaeria</taxon>
    </lineage>
</organism>
<reference evidence="13" key="1">
    <citation type="journal article" date="2020" name="Stud. Mycol.">
        <title>101 Dothideomycetes genomes: a test case for predicting lifestyles and emergence of pathogens.</title>
        <authorList>
            <person name="Haridas S."/>
            <person name="Albert R."/>
            <person name="Binder M."/>
            <person name="Bloem J."/>
            <person name="Labutti K."/>
            <person name="Salamov A."/>
            <person name="Andreopoulos B."/>
            <person name="Baker S."/>
            <person name="Barry K."/>
            <person name="Bills G."/>
            <person name="Bluhm B."/>
            <person name="Cannon C."/>
            <person name="Castanera R."/>
            <person name="Culley D."/>
            <person name="Daum C."/>
            <person name="Ezra D."/>
            <person name="Gonzalez J."/>
            <person name="Henrissat B."/>
            <person name="Kuo A."/>
            <person name="Liang C."/>
            <person name="Lipzen A."/>
            <person name="Lutzoni F."/>
            <person name="Magnuson J."/>
            <person name="Mondo S."/>
            <person name="Nolan M."/>
            <person name="Ohm R."/>
            <person name="Pangilinan J."/>
            <person name="Park H.-J."/>
            <person name="Ramirez L."/>
            <person name="Alfaro M."/>
            <person name="Sun H."/>
            <person name="Tritt A."/>
            <person name="Yoshinaga Y."/>
            <person name="Zwiers L.-H."/>
            <person name="Turgeon B."/>
            <person name="Goodwin S."/>
            <person name="Spatafora J."/>
            <person name="Crous P."/>
            <person name="Grigoriev I."/>
        </authorList>
    </citation>
    <scope>NUCLEOTIDE SEQUENCE</scope>
    <source>
        <strain evidence="13">CBS 122368</strain>
    </source>
</reference>
<dbReference type="PANTHER" id="PTHR24185:SF1">
    <property type="entry name" value="CALCIUM-INDEPENDENT PHOSPHOLIPASE A2-GAMMA"/>
    <property type="match status" value="1"/>
</dbReference>
<evidence type="ECO:0000256" key="7">
    <source>
        <dbReference type="PROSITE-ProRule" id="PRU00024"/>
    </source>
</evidence>
<dbReference type="GO" id="GO:0008270">
    <property type="term" value="F:zinc ion binding"/>
    <property type="evidence" value="ECO:0007669"/>
    <property type="project" value="UniProtKB-KW"/>
</dbReference>
<dbReference type="InterPro" id="IPR016035">
    <property type="entry name" value="Acyl_Trfase/lysoPLipase"/>
</dbReference>
<evidence type="ECO:0000259" key="12">
    <source>
        <dbReference type="PROSITE" id="PS51635"/>
    </source>
</evidence>
<keyword evidence="2 7" id="KW-0863">Zinc-finger</keyword>
<dbReference type="PANTHER" id="PTHR24185">
    <property type="entry name" value="CALCIUM-INDEPENDENT PHOSPHOLIPASE A2-GAMMA"/>
    <property type="match status" value="1"/>
</dbReference>
<keyword evidence="5" id="KW-0442">Lipid degradation</keyword>
<evidence type="ECO:0000256" key="8">
    <source>
        <dbReference type="PROSITE-ProRule" id="PRU01161"/>
    </source>
</evidence>
<feature type="domain" description="B box-type" evidence="11">
    <location>
        <begin position="19"/>
        <end position="62"/>
    </location>
</feature>
<sequence>MPPPAAMDPLEARALDQLQDTDFCEDCEEVVSDFYCNACSCSLCAECWDRQPAHRRKRLAPGQIPHEKTELSLANRVQTVFSCSGDERTLRKLHREDEVTAWFGLEREVKDGRPFMFRDHGRFADLATSMHQRLFKQRGSTSSGQNGTNCVPGLVSFVGQTGAGKSTLIKLLVHFNQWSGQDQNFPCPVPGITGRDLPTSEDVHLYVDPLTAESEYPILFADSEGLDGGEREPLAASLRKTREKEEAESLGSESDYAPTRNYTEREVQWVDSKTKRTRQFAAGQLYPRILFAFSDVVVFVHRNPRAIEGVLERLLDWGSVAIETTYNQPILPYAILALNATEHDVDPKMWDVQTSTRTLLDSLADTVNKNVVFSTYADLWRKRGKKIDTVDDLMKCYYSALRVIRLPTNGRPKLVEAQAQKLYLDIERGCRLARNVKAQTRMLLNAFEFQAYLNHAFDHFCSTIDTPFDFVQCSYLTSRLSTVFCESILALAVGMAKKKPRPRASAIFEKLGRLIASCIMLDTMRNNLKGTAERIFAQYVPQIDAALKEFGDRYWPCEFYVKGPMPPHLQAHLNNLAFQQQMRAATVILRCANVRSGHAAKGHQLTDGRVFARGSYESNFSFESHRKQILDDIYISFHHSMNKLAQASRQGIQQLDAAAIIHRDDALASYYPPGEDGEPVGLRYTAFCICCLIGTPEALLPCGHMLCRACIQAYGRRKGHVVVDVLECPLEVNQTTRPQPRAIYLRPEAAGVRVLALNNGGVRSVIQLEILKLIEKELHGKIPVQSFFDMIIGEGTGGLIALGLNARGWDLDDCEQHLHALFEKIFAQANIHRFPSLQIKGKHPKYRSKALDDVLNSMFPEQRLIDLPPISHPIQQSSKVAVLTSSATGRKVLFSNYRRKASSKLPYALYPITDYSSQPKVADIARASMAHADLFKPFLDPRLGQLFFKKDMSEGFLIEVAQNECRSIFTGLQKDFPDILLSLGCGKSKRPPVPSIASNETRRTKASSRFTRSEEDDTRSYITEDSADAYAQYPRPNFISLNPFLDELPEMDDVSSIPELQSLIQEATDAEVVKSLVSQLFATLFYAETDAPVQDTTAGEVLIPVRIYCRLLDHTTEIQEVGRLLKSGSFRNSEFVFWEEGYGAQEYPIASRTLDKMIRQLQFPMLRLIIPLWQPDSVVHGVLRLENGEEYPLSGFPRRLRGAGVTHSTSSHLALLVWFTNMEMRRTCTEERVGPVFHGENSSLVGTGLAEYLLSGYLDGGAARSCDVVSRLRWWAGTCRVCGCAAV</sequence>
<evidence type="ECO:0000259" key="11">
    <source>
        <dbReference type="PROSITE" id="PS50119"/>
    </source>
</evidence>
<evidence type="ECO:0000256" key="9">
    <source>
        <dbReference type="SAM" id="MobiDB-lite"/>
    </source>
</evidence>
<keyword evidence="1" id="KW-0479">Metal-binding</keyword>
<feature type="domain" description="PNPLA" evidence="12">
    <location>
        <begin position="755"/>
        <end position="982"/>
    </location>
</feature>
<dbReference type="InterPro" id="IPR027417">
    <property type="entry name" value="P-loop_NTPase"/>
</dbReference>
<proteinExistence type="predicted"/>
<dbReference type="CDD" id="cd00882">
    <property type="entry name" value="Ras_like_GTPase"/>
    <property type="match status" value="1"/>
</dbReference>
<dbReference type="RefSeq" id="XP_033686397.1">
    <property type="nucleotide sequence ID" value="XM_033821526.1"/>
</dbReference>
<keyword evidence="4" id="KW-0862">Zinc</keyword>
<dbReference type="InterPro" id="IPR001841">
    <property type="entry name" value="Znf_RING"/>
</dbReference>
<feature type="region of interest" description="Disordered" evidence="9">
    <location>
        <begin position="224"/>
        <end position="257"/>
    </location>
</feature>
<protein>
    <recommendedName>
        <fullName evidence="15">PNPLA domain-containing protein</fullName>
    </recommendedName>
</protein>
<name>A0A6A6IPG5_9PLEO</name>
<keyword evidence="6" id="KW-0443">Lipid metabolism</keyword>
<dbReference type="PROSITE" id="PS51635">
    <property type="entry name" value="PNPLA"/>
    <property type="match status" value="1"/>
</dbReference>
<dbReference type="Gene3D" id="3.40.1090.10">
    <property type="entry name" value="Cytosolic phospholipase A2 catalytic domain"/>
    <property type="match status" value="1"/>
</dbReference>
<evidence type="ECO:0000313" key="14">
    <source>
        <dbReference type="Proteomes" id="UP000800094"/>
    </source>
</evidence>
<dbReference type="GO" id="GO:0019369">
    <property type="term" value="P:arachidonate metabolic process"/>
    <property type="evidence" value="ECO:0007669"/>
    <property type="project" value="TreeGrafter"/>
</dbReference>
<dbReference type="EMBL" id="ML987193">
    <property type="protein sequence ID" value="KAF2251393.1"/>
    <property type="molecule type" value="Genomic_DNA"/>
</dbReference>
<dbReference type="PROSITE" id="PS50119">
    <property type="entry name" value="ZF_BBOX"/>
    <property type="match status" value="1"/>
</dbReference>
<evidence type="ECO:0000313" key="13">
    <source>
        <dbReference type="EMBL" id="KAF2251393.1"/>
    </source>
</evidence>
<dbReference type="SUPFAM" id="SSF52151">
    <property type="entry name" value="FabD/lysophospholipase-like"/>
    <property type="match status" value="1"/>
</dbReference>
<feature type="domain" description="RING-type" evidence="10">
    <location>
        <begin position="688"/>
        <end position="730"/>
    </location>
</feature>
<dbReference type="InterPro" id="IPR002641">
    <property type="entry name" value="PNPLA_dom"/>
</dbReference>
<dbReference type="Proteomes" id="UP000800094">
    <property type="component" value="Unassembled WGS sequence"/>
</dbReference>
<evidence type="ECO:0000256" key="1">
    <source>
        <dbReference type="ARBA" id="ARBA00022723"/>
    </source>
</evidence>
<dbReference type="GO" id="GO:0046486">
    <property type="term" value="P:glycerolipid metabolic process"/>
    <property type="evidence" value="ECO:0007669"/>
    <property type="project" value="UniProtKB-ARBA"/>
</dbReference>
<dbReference type="InterPro" id="IPR017907">
    <property type="entry name" value="Znf_RING_CS"/>
</dbReference>
<evidence type="ECO:0000259" key="10">
    <source>
        <dbReference type="PROSITE" id="PS50089"/>
    </source>
</evidence>
<evidence type="ECO:0008006" key="15">
    <source>
        <dbReference type="Google" id="ProtNLM"/>
    </source>
</evidence>